<dbReference type="InterPro" id="IPR001694">
    <property type="entry name" value="NADH_UbQ_OxRdtase_su1/FPO"/>
</dbReference>
<feature type="transmembrane region" description="Helical" evidence="6">
    <location>
        <begin position="45"/>
        <end position="63"/>
    </location>
</feature>
<proteinExistence type="inferred from homology"/>
<organism evidence="7">
    <name type="scientific">candidate division TA06 bacterium ADurb.Bin131</name>
    <dbReference type="NCBI Taxonomy" id="1852827"/>
    <lineage>
        <taxon>Bacteria</taxon>
        <taxon>Bacteria division TA06</taxon>
    </lineage>
</organism>
<dbReference type="EC" id="1.6.5.11" evidence="7"/>
<keyword evidence="7" id="KW-0560">Oxidoreductase</keyword>
<evidence type="ECO:0000256" key="6">
    <source>
        <dbReference type="SAM" id="Phobius"/>
    </source>
</evidence>
<comment type="subcellular location">
    <subcellularLocation>
        <location evidence="5">Cell membrane</location>
        <topology evidence="5">Multi-pass membrane protein</topology>
    </subcellularLocation>
    <subcellularLocation>
        <location evidence="1">Membrane</location>
        <topology evidence="1">Multi-pass membrane protein</topology>
    </subcellularLocation>
</comment>
<feature type="transmembrane region" description="Helical" evidence="6">
    <location>
        <begin position="75"/>
        <end position="94"/>
    </location>
</feature>
<keyword evidence="5" id="KW-0520">NAD</keyword>
<dbReference type="GO" id="GO:0005886">
    <property type="term" value="C:plasma membrane"/>
    <property type="evidence" value="ECO:0007669"/>
    <property type="project" value="UniProtKB-SubCell"/>
</dbReference>
<dbReference type="PANTHER" id="PTHR11432:SF3">
    <property type="entry name" value="NADH-UBIQUINONE OXIDOREDUCTASE CHAIN 1"/>
    <property type="match status" value="1"/>
</dbReference>
<evidence type="ECO:0000256" key="4">
    <source>
        <dbReference type="ARBA" id="ARBA00023136"/>
    </source>
</evidence>
<dbReference type="Proteomes" id="UP000485562">
    <property type="component" value="Unassembled WGS sequence"/>
</dbReference>
<sequence length="323" mass="36204">MAVVKSLLYLFIYPGILFLFVYSVFCEWFDRKLYARLQNRIGPAYAGFAGILQPVADFLKLLFKEDIIPENADRSIFSALPVVGLAIVITAGLYLPLWYYNVDMTTFNSFEGDIIVVLFLLSLPTLVLFLAGWHSTNFFSTIGGTRVLTMLFGYEVPLFLAVLSPAIVADSWRLAEISYFYQRFPFLLLFQIIGFFVAVIALQAKLERTPFDIPHAETEIVGGTFTEYSGKKLAFFRLMTDIEMVVGSGLIAAVFMAGFPGGVVAGLIRFIVKTLIIIALLSLIRAACSRIRIDQVVNFSWKYLTPFAVLQLLISIFVKGIIQ</sequence>
<evidence type="ECO:0000256" key="2">
    <source>
        <dbReference type="ARBA" id="ARBA00022692"/>
    </source>
</evidence>
<evidence type="ECO:0000256" key="1">
    <source>
        <dbReference type="ARBA" id="ARBA00004141"/>
    </source>
</evidence>
<dbReference type="PANTHER" id="PTHR11432">
    <property type="entry name" value="NADH DEHYDROGENASE SUBUNIT 1"/>
    <property type="match status" value="1"/>
</dbReference>
<feature type="transmembrane region" description="Helical" evidence="6">
    <location>
        <begin position="7"/>
        <end position="25"/>
    </location>
</feature>
<evidence type="ECO:0000256" key="3">
    <source>
        <dbReference type="ARBA" id="ARBA00022989"/>
    </source>
</evidence>
<reference evidence="7" key="1">
    <citation type="submission" date="2017-02" db="EMBL/GenBank/DDBJ databases">
        <title>Delving into the versatile metabolic prowess of the omnipresent phylum Bacteroidetes.</title>
        <authorList>
            <person name="Nobu M.K."/>
            <person name="Mei R."/>
            <person name="Narihiro T."/>
            <person name="Kuroda K."/>
            <person name="Liu W.-T."/>
        </authorList>
    </citation>
    <scope>NUCLEOTIDE SEQUENCE</scope>
    <source>
        <strain evidence="7">ADurb.Bin131</strain>
    </source>
</reference>
<feature type="transmembrane region" description="Helical" evidence="6">
    <location>
        <begin position="267"/>
        <end position="288"/>
    </location>
</feature>
<dbReference type="EMBL" id="MWDQ01000137">
    <property type="protein sequence ID" value="OQB72235.1"/>
    <property type="molecule type" value="Genomic_DNA"/>
</dbReference>
<dbReference type="GO" id="GO:0003954">
    <property type="term" value="F:NADH dehydrogenase activity"/>
    <property type="evidence" value="ECO:0007669"/>
    <property type="project" value="TreeGrafter"/>
</dbReference>
<evidence type="ECO:0000313" key="7">
    <source>
        <dbReference type="EMBL" id="OQB72235.1"/>
    </source>
</evidence>
<dbReference type="GO" id="GO:0009060">
    <property type="term" value="P:aerobic respiration"/>
    <property type="evidence" value="ECO:0007669"/>
    <property type="project" value="TreeGrafter"/>
</dbReference>
<feature type="transmembrane region" description="Helical" evidence="6">
    <location>
        <begin position="242"/>
        <end position="261"/>
    </location>
</feature>
<accession>A0A1V6C5U7</accession>
<comment type="caution">
    <text evidence="7">The sequence shown here is derived from an EMBL/GenBank/DDBJ whole genome shotgun (WGS) entry which is preliminary data.</text>
</comment>
<evidence type="ECO:0000256" key="5">
    <source>
        <dbReference type="RuleBase" id="RU000471"/>
    </source>
</evidence>
<comment type="similarity">
    <text evidence="5">Belongs to the complex I subunit 1 family.</text>
</comment>
<dbReference type="Pfam" id="PF00146">
    <property type="entry name" value="NADHdh"/>
    <property type="match status" value="1"/>
</dbReference>
<protein>
    <submittedName>
        <fullName evidence="7">NADH-quinone oxidoreductase subunit H</fullName>
        <ecNumber evidence="7">1.6.5.11</ecNumber>
    </submittedName>
</protein>
<feature type="transmembrane region" description="Helical" evidence="6">
    <location>
        <begin position="180"/>
        <end position="202"/>
    </location>
</feature>
<keyword evidence="4 6" id="KW-0472">Membrane</keyword>
<feature type="transmembrane region" description="Helical" evidence="6">
    <location>
        <begin position="147"/>
        <end position="168"/>
    </location>
</feature>
<feature type="transmembrane region" description="Helical" evidence="6">
    <location>
        <begin position="114"/>
        <end position="135"/>
    </location>
</feature>
<keyword evidence="3 6" id="KW-1133">Transmembrane helix</keyword>
<keyword evidence="2 5" id="KW-0812">Transmembrane</keyword>
<name>A0A1V6C5U7_UNCT6</name>
<feature type="transmembrane region" description="Helical" evidence="6">
    <location>
        <begin position="300"/>
        <end position="322"/>
    </location>
</feature>
<dbReference type="AlphaFoldDB" id="A0A1V6C5U7"/>
<gene>
    <name evidence="7" type="primary">nuoH</name>
    <name evidence="7" type="ORF">BWX89_01416</name>
</gene>